<dbReference type="EMBL" id="CAMXCT020002134">
    <property type="protein sequence ID" value="CAL1149287.1"/>
    <property type="molecule type" value="Genomic_DNA"/>
</dbReference>
<evidence type="ECO:0000256" key="3">
    <source>
        <dbReference type="ARBA" id="ARBA00022989"/>
    </source>
</evidence>
<keyword evidence="12" id="KW-1185">Reference proteome</keyword>
<dbReference type="InterPro" id="IPR051223">
    <property type="entry name" value="Polycystin"/>
</dbReference>
<dbReference type="Gene3D" id="1.10.287.70">
    <property type="match status" value="1"/>
</dbReference>
<evidence type="ECO:0000256" key="1">
    <source>
        <dbReference type="ARBA" id="ARBA00004141"/>
    </source>
</evidence>
<evidence type="ECO:0000256" key="4">
    <source>
        <dbReference type="ARBA" id="ARBA00023136"/>
    </source>
</evidence>
<gene>
    <name evidence="9" type="ORF">C1SCF055_LOCUS22435</name>
</gene>
<comment type="caution">
    <text evidence="9">The sequence shown here is derived from an EMBL/GenBank/DDBJ whole genome shotgun (WGS) entry which is preliminary data.</text>
</comment>
<dbReference type="InterPro" id="IPR036397">
    <property type="entry name" value="RNaseH_sf"/>
</dbReference>
<feature type="region of interest" description="Disordered" evidence="6">
    <location>
        <begin position="241"/>
        <end position="263"/>
    </location>
</feature>
<evidence type="ECO:0000256" key="5">
    <source>
        <dbReference type="SAM" id="Coils"/>
    </source>
</evidence>
<comment type="subcellular location">
    <subcellularLocation>
        <location evidence="1">Membrane</location>
        <topology evidence="1">Multi-pass membrane protein</topology>
    </subcellularLocation>
</comment>
<name>A0A9P1CP38_9DINO</name>
<dbReference type="SUPFAM" id="SSF56219">
    <property type="entry name" value="DNase I-like"/>
    <property type="match status" value="1"/>
</dbReference>
<dbReference type="GO" id="GO:0016020">
    <property type="term" value="C:membrane"/>
    <property type="evidence" value="ECO:0007669"/>
    <property type="project" value="UniProtKB-SubCell"/>
</dbReference>
<evidence type="ECO:0000313" key="10">
    <source>
        <dbReference type="EMBL" id="CAL1149287.1"/>
    </source>
</evidence>
<dbReference type="InterPro" id="IPR036691">
    <property type="entry name" value="Endo/exonu/phosph_ase_sf"/>
</dbReference>
<evidence type="ECO:0000256" key="6">
    <source>
        <dbReference type="SAM" id="MobiDB-lite"/>
    </source>
</evidence>
<organism evidence="9">
    <name type="scientific">Cladocopium goreaui</name>
    <dbReference type="NCBI Taxonomy" id="2562237"/>
    <lineage>
        <taxon>Eukaryota</taxon>
        <taxon>Sar</taxon>
        <taxon>Alveolata</taxon>
        <taxon>Dinophyceae</taxon>
        <taxon>Suessiales</taxon>
        <taxon>Symbiodiniaceae</taxon>
        <taxon>Cladocopium</taxon>
    </lineage>
</organism>
<protein>
    <submittedName>
        <fullName evidence="11">RNase H type-1 domain-containing protein</fullName>
    </submittedName>
</protein>
<dbReference type="Gene3D" id="3.60.10.10">
    <property type="entry name" value="Endonuclease/exonuclease/phosphatase"/>
    <property type="match status" value="1"/>
</dbReference>
<dbReference type="InterPro" id="IPR012337">
    <property type="entry name" value="RNaseH-like_sf"/>
</dbReference>
<dbReference type="EMBL" id="CAMXCT030002134">
    <property type="protein sequence ID" value="CAL4783224.1"/>
    <property type="molecule type" value="Genomic_DNA"/>
</dbReference>
<keyword evidence="2 7" id="KW-0812">Transmembrane</keyword>
<evidence type="ECO:0000256" key="2">
    <source>
        <dbReference type="ARBA" id="ARBA00022692"/>
    </source>
</evidence>
<sequence length="3855" mass="437696">ENFFQTHFIIGDDPRKVPLGDVNAFAQRVRQVHPGLNPVFDQFLLHDQGFGGMKQMLNEIKEEVKEIKESQKELDHDGGRRLSTRLQRRSPWLLDVDLESNRSEEVPAKPAEALEAKATNATAAAQGLTFPANHSGINGSVAKDQNFPSGCFDPGDVAGLLRDLWVSYAGSDDTEWGLNEEDAKGMAKEVLPNVGSDTWPQYWEEMNPDGDLKLSGEETTIADQLGSGTIWLVGAWDERESKESKSSKKRSQDAQDYKSTEKVSQEAGAWAVFPDKLPWISSTPATRANNRKVEVGISVEKPLGMPPQPILPPAPSVEAPVGLTAEEERMLQHLKGIQSMDMELTESMARKLEELSMREAKVQSNKTLTHGHLNKLNKLKSQVAAAAQKIKDLDGEWTAFVNNTINKVRHHGEMFQNCRADLMETYNAKIQELAAVKQEMTKASQSMLGPQWTEPIIPEAPDLERHFTMLQETLQTEGHAGQIDLTEEMEDEELLEEEGHDKDSHGKSIPKAMRPFRGSSSPTKVATHHLKVKAQDVKDAKENRKDRDKEDKMDRMPLDEEDACAFDIESTRYVQMHPSVEEDDSMNSGHCIYTWVAYQQERQVEKKFEPLIFSDGSFDSLEWNDGLNVPLGYDQVNMELIQPMDLSSQSSGPLRDSTEGNVDLCVSQAILQEPWISSWQEDSSGQCDRVEVHGLETVQGAYSWCQHAVPRSHSDGGHVSGKHVHFSDRVQVRFVHDTLVYDVGMDEGISFAVLRSFWHLHGQIAVWDDLQIAFTRLAERSRIDLMSDNFGTVEYLADETTLQQHNSDYLDDVHESAIWWQGLTELCVQEDPRPEFIATWFLAPQRFHVCLRSRRVKYSRSMQFREFEEACREVWFELMDGSPLKFLVVAGQPGGLPSTRAHVIIVQGDLEQWNAALMKGTGLPPLMSVRAVLYDSEITVREFFQAAQYPEACHARNYLCCIEYEQNGETHRLVDHEGCVLPIAQYVIGCLCPLEVEEDDRDTISTESTDIPSLESEDDHFSTIALSVTETIKLWTWEQHVQISNNDEGRHNIHLLHDGSLSKCAKEDEVDDRWSWAQYSQKGQVRDGSEGNVDLTWSSCSKDKDLKDLNDNNEVAWMSNRPVLLQFERPDPYPWDMGALADLEEDEEENQADVVFADEHQEQAQVFIDQALEGIAEDDQQWMAITYGLGLVDLGRRDVEFSPWRLYELTDKIRTLWADHLRYGSITLFYVNPQPCEVAGPRSLVVLVVIESPDDMNVDVRNVLVIQRGPRHLPLRPAPYGAKIFTDLSHRDALVQLDMHKYCKPFRMRDCMIRLGFNVMEADHRYEVNHGMLCTVRVEEIPELVQRASEMIDRVEDFYLQVEEVQNMEGSVHQVICHVHGITPENRPLGWRQLVLEGDDLLHLDWIDQLRQLWPFASQDARIVFCTMATDDLREADQIRFHFVVDYGAREGVPILVRQQILAAQTMPQQNEGASEFWAITVMEGAVSAELFTALAIYPFWFASAMRQNVRPHIHVNGRRMEGLQSMWQHGDFVHIRLQVWRVHHMLSILLNDGDEVQTDDVVEHTSFLQLRSGLKHRDGPLAEICAALKSCEEPERESKSMHFSVHHQYDVANPEHGTCRPEGRWDDIAELQSLLRNVLSRGHEGINEDFADIPSLHPHAQIACLLSHAHSDKSPVYHVFTDGSCKHDRATWAITILQQHDLHGRNIFHRVGYAAGCVSDDLGQFDPTAMDAEATAIIAMAEFALGQCFHQAITVYCHFDALVVGFGATGEYNIPMQHGSHSQRQKMARIIMTILESKAGQMDGSTFGIHVKAHQGHPWNEMSDSIAKAVWHGWRPPAEFVFRSGPLLRHSLAEWAWIEVAPTAELPDLRTILRNDRPNADKGRIDSTLTISNQGEDLVEQSATLVMATVNVGTLKYGSGDGQGVSWKVVELLHQIEHKGIHIVGVQESRARASGCVEMGPFTRIIAAGERGQAGVELWLNRLALGRLFGIDVVTDKDLCTWHADKRALAVRCSLGSIAFDVMVLYAPQRGRGLEEISTWWTDIHSMMRKRDAAIPLFCLGDFNASVGSVNSDECGDHAWDVEDESGAFLREFAMKWDLLIPSTFSQYHEGTSATFTSPLGHHSRIDYILLSKDSQSGVLRTYVDTDIDILNGDRDHRPLVMEIGMQWKRKHDARFVRMQFYDREAARMWNRSGGQQILDSLPVQPWSMDVDAHWAGMRQHLQIGAANQFPRQKRKPRQLYFSERTWKLLCDRKDLRQQHREIHRSIQRHLLRMVFEVWRSKGECEAQNKLVDWDLALLRQQAAVIMEARCNIDAKFRACKKQDWKDWVQEQLDRKISTANHFPNDALFKILQPKKMIAKHAGKLNKPMPGYKDMEGEWKFSRSDIASAWQRQFAEVENAHTVTFQELMGKSEPVCIQRQVRHLQEIPTLLDVEKALRRLDTTKAPGLDGLGAELFQGHVAQAARRIYPMVLKMGLRCQGVPELTGGWLLPLFKGRGSAQAMRGYRAILLEPVVARAISRAWRPNMVRGLCNIAQPMQWGGRSGLSIESLHLQVKMWQAQARQERVSQAWLFIDIKSAFYTVVKEMLTGGSTEENIRKVFHHMRLPTSVWEQFKANVNQENTVMKSTNSQILADNTRALLQHTWFIIPDAHCIQSPATGSRPGDPGADVLFSLIMSRIMGQIHERATHAGMPLYFRDAITGQPIARCVTWVDDLAVSVCASAEQVVNKAIHMMSIIQEVMLEHGMVLTTGVGKTAVIFAFHGEGSTAARQNLERNYKDGLPILSEHNGCVMIPLVAHYKHLGGHITRVGSCLQEIRVRGANALAKLQPLNKLLKNVMLDMEKKRLLVKSIGLSVLTLHAGTWNDLTQGEYEAWQAGVFKVYQQIQPRDVQGNVRHLQLFELASDMESPLPMELLYVQRLRLLFHIMQVADEYMIGALLHNHVVMQERSWLYGAMKAVNWMRRQIGDMLVPEEVSNLQERQTWEDFRFVPMTVEEAESLDERDRQQGVAMHQSGLVEASVDGIWRVCEPHELQTTLSEKAEYVQSQAAPTTEELALWSTYGMLPPGRGGRNKTLRKPQEMQLCSLNRAMEKLEQGMLGRVQQWQPCFDWIPRPLSCGQRYFLIFFSGHRRFADIASWMEWQGSVCPISIDLAISKTYGNLQDDSLWRQLIQARKVVGAHAAPPCETYTLARWIEVHDGPAPQPLRDMDSPWGKDGLTIQEVIQCFVGTQLMMKALALLLLTYCYGGSFTLEHPKGAEGREGRWTIWDSAMIKQLLLLPDVKRVDFVQGPLGQPFTKPTSILTGRLMDFAQELFKQYQPGWRPTEWLGGRESGGGGWKTAKAKAYPPRMCQVIAETHLRHAESMTEEGHEPDPEMLEQALLALSPGFDPYLWDAKGTEMTNDYWRLDWDTEFLVFAEKHLKEFQWPIRGYLNSECRNHHFSLISLCKPQEISAHYQVAFVPGKKNSAGIFFTQQRINVLLSFKQVTDQSGWYRTNLRIFNKSCIGSKTPGTVILMVLTLILFSFLTLIDSLATLILLPLNLYRILWMDLPSDASIEEIETCFWRKFLQGLDARGVASRFLPVLIVLAERLLALGFILSCVEAVKESRMNTVLPFGVLSESCMVTWFRGNKGWIIGRNVPRGINMINYINECTDVAGVDYLAELFFEVLFEDEGCFHALVVGLIMLRILEAFSLSSRLNWLPRTLFLAKNKLQNFLLAYVCLVAGFSLIMTLYFGDIFQQFSSLQESFCTLLLYSFGSTERALYGSKPFIEVGSSHLHAALFFYTVFAVTIILNMFTTIVIDAFTAEGDPERYEKIYKEETQSLTSQLLQVFGKGHLLNKKSQLTRQASSEEDKAET</sequence>
<dbReference type="SUPFAM" id="SSF53098">
    <property type="entry name" value="Ribonuclease H-like"/>
    <property type="match status" value="1"/>
</dbReference>
<evidence type="ECO:0000313" key="9">
    <source>
        <dbReference type="EMBL" id="CAI3995912.1"/>
    </source>
</evidence>
<feature type="compositionally biased region" description="Basic and acidic residues" evidence="6">
    <location>
        <begin position="533"/>
        <end position="556"/>
    </location>
</feature>
<reference evidence="10" key="2">
    <citation type="submission" date="2024-04" db="EMBL/GenBank/DDBJ databases">
        <authorList>
            <person name="Chen Y."/>
            <person name="Shah S."/>
            <person name="Dougan E. K."/>
            <person name="Thang M."/>
            <person name="Chan C."/>
        </authorList>
    </citation>
    <scope>NUCLEOTIDE SEQUENCE [LARGE SCALE GENOMIC DNA]</scope>
</reference>
<dbReference type="InterPro" id="IPR013122">
    <property type="entry name" value="PKD1_2_channel"/>
</dbReference>
<keyword evidence="3 7" id="KW-1133">Transmembrane helix</keyword>
<feature type="compositionally biased region" description="Basic and acidic residues" evidence="6">
    <location>
        <begin position="497"/>
        <end position="506"/>
    </location>
</feature>
<accession>A0A9P1CP38</accession>
<evidence type="ECO:0000259" key="8">
    <source>
        <dbReference type="Pfam" id="PF08016"/>
    </source>
</evidence>
<dbReference type="OrthoDB" id="438129at2759"/>
<evidence type="ECO:0000313" key="11">
    <source>
        <dbReference type="EMBL" id="CAL4783224.1"/>
    </source>
</evidence>
<evidence type="ECO:0000256" key="7">
    <source>
        <dbReference type="SAM" id="Phobius"/>
    </source>
</evidence>
<dbReference type="Pfam" id="PF08016">
    <property type="entry name" value="PKD_channel"/>
    <property type="match status" value="1"/>
</dbReference>
<feature type="transmembrane region" description="Helical" evidence="7">
    <location>
        <begin position="3713"/>
        <end position="3732"/>
    </location>
</feature>
<feature type="region of interest" description="Disordered" evidence="6">
    <location>
        <begin position="496"/>
        <end position="556"/>
    </location>
</feature>
<feature type="coiled-coil region" evidence="5">
    <location>
        <begin position="376"/>
        <end position="443"/>
    </location>
</feature>
<dbReference type="EMBL" id="CAMXCT010002134">
    <property type="protein sequence ID" value="CAI3995912.1"/>
    <property type="molecule type" value="Genomic_DNA"/>
</dbReference>
<dbReference type="Proteomes" id="UP001152797">
    <property type="component" value="Unassembled WGS sequence"/>
</dbReference>
<feature type="transmembrane region" description="Helical" evidence="7">
    <location>
        <begin position="3511"/>
        <end position="3536"/>
    </location>
</feature>
<keyword evidence="4 7" id="KW-0472">Membrane</keyword>
<feature type="domain" description="Polycystin cation channel PKD1/PKD2" evidence="8">
    <location>
        <begin position="3675"/>
        <end position="3803"/>
    </location>
</feature>
<reference evidence="9" key="1">
    <citation type="submission" date="2022-10" db="EMBL/GenBank/DDBJ databases">
        <authorList>
            <person name="Chen Y."/>
            <person name="Dougan E. K."/>
            <person name="Chan C."/>
            <person name="Rhodes N."/>
            <person name="Thang M."/>
        </authorList>
    </citation>
    <scope>NUCLEOTIDE SEQUENCE</scope>
</reference>
<dbReference type="PANTHER" id="PTHR10877">
    <property type="entry name" value="POLYCYSTIN FAMILY MEMBER"/>
    <property type="match status" value="1"/>
</dbReference>
<proteinExistence type="predicted"/>
<keyword evidence="5" id="KW-0175">Coiled coil</keyword>
<dbReference type="PANTHER" id="PTHR10877:SF183">
    <property type="entry name" value="AT14535P-RELATED"/>
    <property type="match status" value="1"/>
</dbReference>
<evidence type="ECO:0000313" key="12">
    <source>
        <dbReference type="Proteomes" id="UP001152797"/>
    </source>
</evidence>
<dbReference type="GO" id="GO:0003676">
    <property type="term" value="F:nucleic acid binding"/>
    <property type="evidence" value="ECO:0007669"/>
    <property type="project" value="InterPro"/>
</dbReference>
<dbReference type="Gene3D" id="3.30.420.10">
    <property type="entry name" value="Ribonuclease H-like superfamily/Ribonuclease H"/>
    <property type="match status" value="1"/>
</dbReference>
<feature type="transmembrane region" description="Helical" evidence="7">
    <location>
        <begin position="3779"/>
        <end position="3803"/>
    </location>
</feature>
<feature type="non-terminal residue" evidence="9">
    <location>
        <position position="3855"/>
    </location>
</feature>